<gene>
    <name evidence="3" type="ORF">CC1G_15227</name>
</gene>
<protein>
    <recommendedName>
        <fullName evidence="2">HNH nuclease domain-containing protein</fullName>
    </recommendedName>
</protein>
<dbReference type="AlphaFoldDB" id="D6RPU4"/>
<evidence type="ECO:0000313" key="4">
    <source>
        <dbReference type="Proteomes" id="UP000001861"/>
    </source>
</evidence>
<evidence type="ECO:0000313" key="3">
    <source>
        <dbReference type="EMBL" id="EFI27097.1"/>
    </source>
</evidence>
<dbReference type="InterPro" id="IPR003615">
    <property type="entry name" value="HNH_nuc"/>
</dbReference>
<reference evidence="3 4" key="1">
    <citation type="journal article" date="2010" name="Proc. Natl. Acad. Sci. U.S.A.">
        <title>Insights into evolution of multicellular fungi from the assembled chromosomes of the mushroom Coprinopsis cinerea (Coprinus cinereus).</title>
        <authorList>
            <person name="Stajich J.E."/>
            <person name="Wilke S.K."/>
            <person name="Ahren D."/>
            <person name="Au C.H."/>
            <person name="Birren B.W."/>
            <person name="Borodovsky M."/>
            <person name="Burns C."/>
            <person name="Canback B."/>
            <person name="Casselton L.A."/>
            <person name="Cheng C.K."/>
            <person name="Deng J."/>
            <person name="Dietrich F.S."/>
            <person name="Fargo D.C."/>
            <person name="Farman M.L."/>
            <person name="Gathman A.C."/>
            <person name="Goldberg J."/>
            <person name="Guigo R."/>
            <person name="Hoegger P.J."/>
            <person name="Hooker J.B."/>
            <person name="Huggins A."/>
            <person name="James T.Y."/>
            <person name="Kamada T."/>
            <person name="Kilaru S."/>
            <person name="Kodira C."/>
            <person name="Kues U."/>
            <person name="Kupfer D."/>
            <person name="Kwan H.S."/>
            <person name="Lomsadze A."/>
            <person name="Li W."/>
            <person name="Lilly W.W."/>
            <person name="Ma L.J."/>
            <person name="Mackey A.J."/>
            <person name="Manning G."/>
            <person name="Martin F."/>
            <person name="Muraguchi H."/>
            <person name="Natvig D.O."/>
            <person name="Palmerini H."/>
            <person name="Ramesh M.A."/>
            <person name="Rehmeyer C.J."/>
            <person name="Roe B.A."/>
            <person name="Shenoy N."/>
            <person name="Stanke M."/>
            <person name="Ter-Hovhannisyan V."/>
            <person name="Tunlid A."/>
            <person name="Velagapudi R."/>
            <person name="Vision T.J."/>
            <person name="Zeng Q."/>
            <person name="Zolan M.E."/>
            <person name="Pukkila P.J."/>
        </authorList>
    </citation>
    <scope>NUCLEOTIDE SEQUENCE [LARGE SCALE GENOMIC DNA]</scope>
    <source>
        <strain evidence="4">Okayama-7 / 130 / ATCC MYA-4618 / FGSC 9003</strain>
    </source>
</reference>
<name>D6RPU4_COPC7</name>
<dbReference type="InParanoid" id="D6RPU4"/>
<dbReference type="Pfam" id="PF13391">
    <property type="entry name" value="HNH_2"/>
    <property type="match status" value="1"/>
</dbReference>
<sequence length="181" mass="19753">MMMSSSSLVIRIRDGTVTHDQDGTLTRDQDGTSTHDQDGTVTPSHRNMVPTAFAGRAWAALQNFAGPMIIDVLGELGGDKVHRLQNGMTLDAGMHGLFDEMVFWFEEFQRPNAPPNSNSYITTGILGSGETVTFNTTRTTFNSTRTSTLPLPDPRYLRLHAAICRVAHLSGAAAYLARLEA</sequence>
<dbReference type="EMBL" id="AACS02000009">
    <property type="protein sequence ID" value="EFI27097.1"/>
    <property type="molecule type" value="Genomic_DNA"/>
</dbReference>
<dbReference type="GeneID" id="9379383"/>
<dbReference type="Proteomes" id="UP000001861">
    <property type="component" value="Unassembled WGS sequence"/>
</dbReference>
<accession>D6RPU4</accession>
<feature type="region of interest" description="Disordered" evidence="1">
    <location>
        <begin position="19"/>
        <end position="46"/>
    </location>
</feature>
<evidence type="ECO:0000259" key="2">
    <source>
        <dbReference type="Pfam" id="PF13391"/>
    </source>
</evidence>
<dbReference type="KEGG" id="cci:CC1G_15227"/>
<dbReference type="VEuPathDB" id="FungiDB:CC1G_15227"/>
<dbReference type="RefSeq" id="XP_002910591.1">
    <property type="nucleotide sequence ID" value="XM_002910545.1"/>
</dbReference>
<dbReference type="HOGENOM" id="CLU_1488943_0_0_1"/>
<feature type="domain" description="HNH nuclease" evidence="2">
    <location>
        <begin position="64"/>
        <end position="105"/>
    </location>
</feature>
<dbReference type="OrthoDB" id="2104739at2759"/>
<organism evidence="3 4">
    <name type="scientific">Coprinopsis cinerea (strain Okayama-7 / 130 / ATCC MYA-4618 / FGSC 9003)</name>
    <name type="common">Inky cap fungus</name>
    <name type="synonym">Hormographiella aspergillata</name>
    <dbReference type="NCBI Taxonomy" id="240176"/>
    <lineage>
        <taxon>Eukaryota</taxon>
        <taxon>Fungi</taxon>
        <taxon>Dikarya</taxon>
        <taxon>Basidiomycota</taxon>
        <taxon>Agaricomycotina</taxon>
        <taxon>Agaricomycetes</taxon>
        <taxon>Agaricomycetidae</taxon>
        <taxon>Agaricales</taxon>
        <taxon>Agaricineae</taxon>
        <taxon>Psathyrellaceae</taxon>
        <taxon>Coprinopsis</taxon>
    </lineage>
</organism>
<evidence type="ECO:0000256" key="1">
    <source>
        <dbReference type="SAM" id="MobiDB-lite"/>
    </source>
</evidence>
<feature type="compositionally biased region" description="Basic and acidic residues" evidence="1">
    <location>
        <begin position="19"/>
        <end position="38"/>
    </location>
</feature>
<comment type="caution">
    <text evidence="3">The sequence shown here is derived from an EMBL/GenBank/DDBJ whole genome shotgun (WGS) entry which is preliminary data.</text>
</comment>
<proteinExistence type="predicted"/>
<dbReference type="STRING" id="240176.D6RPU4"/>
<keyword evidence="4" id="KW-1185">Reference proteome</keyword>